<dbReference type="CDD" id="cd18105">
    <property type="entry name" value="SpoU-like_MRM1"/>
    <property type="match status" value="1"/>
</dbReference>
<dbReference type="InterPro" id="IPR047182">
    <property type="entry name" value="MRM1"/>
</dbReference>
<dbReference type="Pfam" id="PF08032">
    <property type="entry name" value="SpoU_sub_bind"/>
    <property type="match status" value="1"/>
</dbReference>
<accession>A3LT09</accession>
<dbReference type="GO" id="GO:0003723">
    <property type="term" value="F:RNA binding"/>
    <property type="evidence" value="ECO:0007669"/>
    <property type="project" value="InterPro"/>
</dbReference>
<dbReference type="PANTHER" id="PTHR46103:SF1">
    <property type="entry name" value="RRNA METHYLTRANSFERASE 1, MITOCHONDRIAL"/>
    <property type="match status" value="1"/>
</dbReference>
<protein>
    <recommendedName>
        <fullName evidence="9">rRNA methyltransferase 1, mitochondrial</fullName>
    </recommendedName>
</protein>
<comment type="subcellular location">
    <subcellularLocation>
        <location evidence="1">Mitochondrion</location>
    </subcellularLocation>
</comment>
<evidence type="ECO:0000256" key="5">
    <source>
        <dbReference type="ARBA" id="ARBA00022679"/>
    </source>
</evidence>
<dbReference type="InterPro" id="IPR001537">
    <property type="entry name" value="SpoU_MeTrfase"/>
</dbReference>
<evidence type="ECO:0000313" key="12">
    <source>
        <dbReference type="EMBL" id="ABN66328.2"/>
    </source>
</evidence>
<keyword evidence="4" id="KW-0489">Methyltransferase</keyword>
<dbReference type="EMBL" id="CP000498">
    <property type="protein sequence ID" value="ABN66328.2"/>
    <property type="molecule type" value="Genomic_DNA"/>
</dbReference>
<evidence type="ECO:0000256" key="9">
    <source>
        <dbReference type="ARBA" id="ARBA00034881"/>
    </source>
</evidence>
<evidence type="ECO:0000313" key="13">
    <source>
        <dbReference type="Proteomes" id="UP000002258"/>
    </source>
</evidence>
<dbReference type="HOGENOM" id="CLU_021322_5_1_1"/>
<dbReference type="FunCoup" id="A3LT09">
    <property type="interactions" value="271"/>
</dbReference>
<dbReference type="InterPro" id="IPR047261">
    <property type="entry name" value="MRM1_MeTrfase_dom"/>
</dbReference>
<evidence type="ECO:0000256" key="2">
    <source>
        <dbReference type="ARBA" id="ARBA00007228"/>
    </source>
</evidence>
<dbReference type="KEGG" id="pic:PICST_31242"/>
<feature type="compositionally biased region" description="Basic and acidic residues" evidence="10">
    <location>
        <begin position="79"/>
        <end position="112"/>
    </location>
</feature>
<dbReference type="InParanoid" id="A3LT09"/>
<feature type="domain" description="RNA 2-O ribose methyltransferase substrate binding" evidence="11">
    <location>
        <begin position="127"/>
        <end position="202"/>
    </location>
</feature>
<comment type="similarity">
    <text evidence="2">Belongs to the class IV-like SAM-binding methyltransferase superfamily. RNA methyltransferase TrmH family.</text>
</comment>
<reference evidence="12 13" key="1">
    <citation type="journal article" date="2007" name="Nat. Biotechnol.">
        <title>Genome sequence of the lignocellulose-bioconverting and xylose-fermenting yeast Pichia stipitis.</title>
        <authorList>
            <person name="Jeffries T.W."/>
            <person name="Grigoriev I.V."/>
            <person name="Grimwood J."/>
            <person name="Laplaza J.M."/>
            <person name="Aerts A."/>
            <person name="Salamov A."/>
            <person name="Schmutz J."/>
            <person name="Lindquist E."/>
            <person name="Dehal P."/>
            <person name="Shapiro H."/>
            <person name="Jin Y.S."/>
            <person name="Passoth V."/>
            <person name="Richardson P.M."/>
        </authorList>
    </citation>
    <scope>NUCLEOTIDE SEQUENCE [LARGE SCALE GENOMIC DNA]</scope>
    <source>
        <strain evidence="13">ATCC 58785 / CBS 6054 / NBRC 10063 / NRRL Y-11545</strain>
    </source>
</reference>
<dbReference type="OrthoDB" id="270651at2759"/>
<keyword evidence="5" id="KW-0808">Transferase</keyword>
<organism evidence="12 13">
    <name type="scientific">Scheffersomyces stipitis (strain ATCC 58785 / CBS 6054 / NBRC 10063 / NRRL Y-11545)</name>
    <name type="common">Yeast</name>
    <name type="synonym">Pichia stipitis</name>
    <dbReference type="NCBI Taxonomy" id="322104"/>
    <lineage>
        <taxon>Eukaryota</taxon>
        <taxon>Fungi</taxon>
        <taxon>Dikarya</taxon>
        <taxon>Ascomycota</taxon>
        <taxon>Saccharomycotina</taxon>
        <taxon>Pichiomycetes</taxon>
        <taxon>Debaryomycetaceae</taxon>
        <taxon>Scheffersomyces</taxon>
    </lineage>
</organism>
<proteinExistence type="inferred from homology"/>
<evidence type="ECO:0000256" key="6">
    <source>
        <dbReference type="ARBA" id="ARBA00022691"/>
    </source>
</evidence>
<sequence length="423" mass="47903">MRNLDSSPIKPVFKPHYSNPGKTKSFEKSLPYSETKMKPWEVQNISKDVFFQRKYGNISPEERNKLTEKVARQRRLRNMRKEHEREQRENARAERMAKSGRENHSDSEQYRVSRDRTPIGKNSLFEYVYGTHSVRSALESGKRSSYSRLYVHNCQDRQLIKIAETKYGVKIVERSSKNDLNILCNNGVHNGVVLETKSLELNTIHSLGACQDNEYKVTVYNDLDDAEVEIVKTVARTDPVEDEPVAKMPLGIFLDGITDPQNMGGIIRSAYYFGVDFIVVPGSHTARLGPVANKASVGAMDLIDIYETNESLKFIDRIRANGWSVVSTSAKPSVDEINDLKSKHEKVEQQLKNKYVDMNELPNILSQTPVLLVMGSEGEGIRTHMKLRSDFLVGIDKGRKQDHIVDSLNVSVASGILIGKCLE</sequence>
<evidence type="ECO:0000256" key="3">
    <source>
        <dbReference type="ARBA" id="ARBA00022552"/>
    </source>
</evidence>
<name>A3LT09_PICST</name>
<feature type="region of interest" description="Disordered" evidence="10">
    <location>
        <begin position="1"/>
        <end position="28"/>
    </location>
</feature>
<dbReference type="eggNOG" id="KOG0838">
    <property type="taxonomic scope" value="Eukaryota"/>
</dbReference>
<dbReference type="Gene3D" id="3.40.1280.10">
    <property type="match status" value="1"/>
</dbReference>
<dbReference type="GO" id="GO:0005739">
    <property type="term" value="C:mitochondrion"/>
    <property type="evidence" value="ECO:0007669"/>
    <property type="project" value="UniProtKB-SubCell"/>
</dbReference>
<dbReference type="GO" id="GO:0016435">
    <property type="term" value="F:rRNA (guanine) methyltransferase activity"/>
    <property type="evidence" value="ECO:0007669"/>
    <property type="project" value="TreeGrafter"/>
</dbReference>
<gene>
    <name evidence="12" type="ORF">PICST_31242</name>
</gene>
<evidence type="ECO:0000256" key="4">
    <source>
        <dbReference type="ARBA" id="ARBA00022603"/>
    </source>
</evidence>
<dbReference type="InterPro" id="IPR004441">
    <property type="entry name" value="rRNA_MeTrfase_TrmH"/>
</dbReference>
<dbReference type="OMA" id="RKYAHVH"/>
<dbReference type="InterPro" id="IPR029026">
    <property type="entry name" value="tRNA_m1G_MTases_N"/>
</dbReference>
<dbReference type="PANTHER" id="PTHR46103">
    <property type="entry name" value="RRNA METHYLTRANSFERASE 1, MITOCHONDRIAL"/>
    <property type="match status" value="1"/>
</dbReference>
<dbReference type="SMART" id="SM00967">
    <property type="entry name" value="SpoU_sub_bind"/>
    <property type="match status" value="1"/>
</dbReference>
<evidence type="ECO:0000256" key="8">
    <source>
        <dbReference type="ARBA" id="ARBA00023128"/>
    </source>
</evidence>
<dbReference type="RefSeq" id="XP_001384357.2">
    <property type="nucleotide sequence ID" value="XM_001384320.1"/>
</dbReference>
<dbReference type="InterPro" id="IPR029064">
    <property type="entry name" value="Ribosomal_eL30-like_sf"/>
</dbReference>
<dbReference type="NCBIfam" id="TIGR00186">
    <property type="entry name" value="rRNA_methyl_3"/>
    <property type="match status" value="1"/>
</dbReference>
<evidence type="ECO:0000259" key="11">
    <source>
        <dbReference type="SMART" id="SM00967"/>
    </source>
</evidence>
<dbReference type="Gene3D" id="3.30.1330.30">
    <property type="match status" value="1"/>
</dbReference>
<keyword evidence="13" id="KW-1185">Reference proteome</keyword>
<dbReference type="InterPro" id="IPR013123">
    <property type="entry name" value="SpoU_subst-bd"/>
</dbReference>
<dbReference type="SUPFAM" id="SSF55315">
    <property type="entry name" value="L30e-like"/>
    <property type="match status" value="1"/>
</dbReference>
<dbReference type="InterPro" id="IPR029028">
    <property type="entry name" value="Alpha/beta_knot_MTases"/>
</dbReference>
<keyword evidence="6" id="KW-0949">S-adenosyl-L-methionine</keyword>
<evidence type="ECO:0000256" key="1">
    <source>
        <dbReference type="ARBA" id="ARBA00004173"/>
    </source>
</evidence>
<keyword evidence="8" id="KW-0496">Mitochondrion</keyword>
<evidence type="ECO:0000256" key="10">
    <source>
        <dbReference type="SAM" id="MobiDB-lite"/>
    </source>
</evidence>
<dbReference type="Pfam" id="PF00588">
    <property type="entry name" value="SpoU_methylase"/>
    <property type="match status" value="1"/>
</dbReference>
<dbReference type="STRING" id="322104.A3LT09"/>
<dbReference type="SUPFAM" id="SSF75217">
    <property type="entry name" value="alpha/beta knot"/>
    <property type="match status" value="1"/>
</dbReference>
<dbReference type="AlphaFoldDB" id="A3LT09"/>
<dbReference type="Proteomes" id="UP000002258">
    <property type="component" value="Chromosome 4"/>
</dbReference>
<dbReference type="GeneID" id="4838587"/>
<keyword evidence="7" id="KW-0809">Transit peptide</keyword>
<feature type="region of interest" description="Disordered" evidence="10">
    <location>
        <begin position="78"/>
        <end position="112"/>
    </location>
</feature>
<evidence type="ECO:0000256" key="7">
    <source>
        <dbReference type="ARBA" id="ARBA00022946"/>
    </source>
</evidence>
<keyword evidence="3" id="KW-0698">rRNA processing</keyword>